<proteinExistence type="inferred from homology"/>
<dbReference type="InterPro" id="IPR052912">
    <property type="entry name" value="UPF0111_domain"/>
</dbReference>
<dbReference type="EMBL" id="BARV01001251">
    <property type="protein sequence ID" value="GAH93878.1"/>
    <property type="molecule type" value="Genomic_DNA"/>
</dbReference>
<dbReference type="InterPro" id="IPR018445">
    <property type="entry name" value="Put_Phosphate_transp_reg"/>
</dbReference>
<accession>X1LI95</accession>
<dbReference type="InterPro" id="IPR038078">
    <property type="entry name" value="PhoU-like_sf"/>
</dbReference>
<evidence type="ECO:0000313" key="2">
    <source>
        <dbReference type="EMBL" id="GAH93878.1"/>
    </source>
</evidence>
<comment type="similarity">
    <text evidence="1">Belongs to the UPF0111 family.</text>
</comment>
<dbReference type="PANTHER" id="PTHR37298:SF1">
    <property type="entry name" value="UPF0111 PROTEIN YKAA"/>
    <property type="match status" value="1"/>
</dbReference>
<dbReference type="AlphaFoldDB" id="X1LI95"/>
<evidence type="ECO:0000256" key="1">
    <source>
        <dbReference type="ARBA" id="ARBA00008591"/>
    </source>
</evidence>
<comment type="caution">
    <text evidence="2">The sequence shown here is derived from an EMBL/GenBank/DDBJ whole genome shotgun (WGS) entry which is preliminary data.</text>
</comment>
<reference evidence="2" key="1">
    <citation type="journal article" date="2014" name="Front. Microbiol.">
        <title>High frequency of phylogenetically diverse reductive dehalogenase-homologous genes in deep subseafloor sedimentary metagenomes.</title>
        <authorList>
            <person name="Kawai M."/>
            <person name="Futagami T."/>
            <person name="Toyoda A."/>
            <person name="Takaki Y."/>
            <person name="Nishi S."/>
            <person name="Hori S."/>
            <person name="Arai W."/>
            <person name="Tsubouchi T."/>
            <person name="Morono Y."/>
            <person name="Uchiyama I."/>
            <person name="Ito T."/>
            <person name="Fujiyama A."/>
            <person name="Inagaki F."/>
            <person name="Takami H."/>
        </authorList>
    </citation>
    <scope>NUCLEOTIDE SEQUENCE</scope>
    <source>
        <strain evidence="2">Expedition CK06-06</strain>
    </source>
</reference>
<sequence>MRIRDLFKKREDKFLKLLIKQAKAALQGIEALEEFMQNNSEESAKVVNDKEKEADEIRRILIDELLKTFVTPLDREDIFSLSRAIVDATPGFFTDLIHPVLYLNCRF</sequence>
<gene>
    <name evidence="2" type="ORF">S06H3_03743</name>
</gene>
<organism evidence="2">
    <name type="scientific">marine sediment metagenome</name>
    <dbReference type="NCBI Taxonomy" id="412755"/>
    <lineage>
        <taxon>unclassified sequences</taxon>
        <taxon>metagenomes</taxon>
        <taxon>ecological metagenomes</taxon>
    </lineage>
</organism>
<name>X1LI95_9ZZZZ</name>
<protein>
    <submittedName>
        <fullName evidence="2">Uncharacterized protein</fullName>
    </submittedName>
</protein>
<dbReference type="PANTHER" id="PTHR37298">
    <property type="entry name" value="UPF0111 PROTEIN YKAA"/>
    <property type="match status" value="1"/>
</dbReference>
<dbReference type="Gene3D" id="1.20.58.220">
    <property type="entry name" value="Phosphate transport system protein phou homolog 2, domain 2"/>
    <property type="match status" value="1"/>
</dbReference>
<dbReference type="Pfam" id="PF01865">
    <property type="entry name" value="PhoU_div"/>
    <property type="match status" value="1"/>
</dbReference>